<dbReference type="InterPro" id="IPR036388">
    <property type="entry name" value="WH-like_DNA-bd_sf"/>
</dbReference>
<gene>
    <name evidence="7" type="ORF">SAMN04488522_101546</name>
</gene>
<dbReference type="RefSeq" id="WP_073227064.1">
    <property type="nucleotide sequence ID" value="NZ_FQUQ01000001.1"/>
</dbReference>
<dbReference type="GO" id="GO:0006352">
    <property type="term" value="P:DNA-templated transcription initiation"/>
    <property type="evidence" value="ECO:0007669"/>
    <property type="project" value="InterPro"/>
</dbReference>
<evidence type="ECO:0000256" key="1">
    <source>
        <dbReference type="ARBA" id="ARBA00010641"/>
    </source>
</evidence>
<dbReference type="GO" id="GO:0016987">
    <property type="term" value="F:sigma factor activity"/>
    <property type="evidence" value="ECO:0007669"/>
    <property type="project" value="UniProtKB-KW"/>
</dbReference>
<dbReference type="GO" id="GO:0003677">
    <property type="term" value="F:DNA binding"/>
    <property type="evidence" value="ECO:0007669"/>
    <property type="project" value="InterPro"/>
</dbReference>
<evidence type="ECO:0000256" key="2">
    <source>
        <dbReference type="ARBA" id="ARBA00023015"/>
    </source>
</evidence>
<comment type="similarity">
    <text evidence="1">Belongs to the sigma-70 factor family. ECF subfamily.</text>
</comment>
<keyword evidence="8" id="KW-1185">Reference proteome</keyword>
<dbReference type="STRING" id="288992.SAMN04488522_101546"/>
<dbReference type="AlphaFoldDB" id="A0A1M4UG69"/>
<dbReference type="SUPFAM" id="SSF88659">
    <property type="entry name" value="Sigma3 and sigma4 domains of RNA polymerase sigma factors"/>
    <property type="match status" value="1"/>
</dbReference>
<evidence type="ECO:0000313" key="7">
    <source>
        <dbReference type="EMBL" id="SHE55654.1"/>
    </source>
</evidence>
<dbReference type="PANTHER" id="PTHR43133">
    <property type="entry name" value="RNA POLYMERASE ECF-TYPE SIGMA FACTO"/>
    <property type="match status" value="1"/>
</dbReference>
<dbReference type="Gene3D" id="1.10.1740.10">
    <property type="match status" value="1"/>
</dbReference>
<feature type="domain" description="RNA polymerase sigma-70 region 2" evidence="5">
    <location>
        <begin position="10"/>
        <end position="77"/>
    </location>
</feature>
<organism evidence="7 8">
    <name type="scientific">Pedobacter caeni</name>
    <dbReference type="NCBI Taxonomy" id="288992"/>
    <lineage>
        <taxon>Bacteria</taxon>
        <taxon>Pseudomonadati</taxon>
        <taxon>Bacteroidota</taxon>
        <taxon>Sphingobacteriia</taxon>
        <taxon>Sphingobacteriales</taxon>
        <taxon>Sphingobacteriaceae</taxon>
        <taxon>Pedobacter</taxon>
    </lineage>
</organism>
<dbReference type="Gene3D" id="1.10.10.10">
    <property type="entry name" value="Winged helix-like DNA-binding domain superfamily/Winged helix DNA-binding domain"/>
    <property type="match status" value="1"/>
</dbReference>
<evidence type="ECO:0000256" key="3">
    <source>
        <dbReference type="ARBA" id="ARBA00023082"/>
    </source>
</evidence>
<feature type="domain" description="RNA polymerase sigma factor 70 region 4 type 2" evidence="6">
    <location>
        <begin position="102"/>
        <end position="152"/>
    </location>
</feature>
<dbReference type="Pfam" id="PF04542">
    <property type="entry name" value="Sigma70_r2"/>
    <property type="match status" value="1"/>
</dbReference>
<dbReference type="InterPro" id="IPR013324">
    <property type="entry name" value="RNA_pol_sigma_r3/r4-like"/>
</dbReference>
<reference evidence="8" key="1">
    <citation type="submission" date="2016-11" db="EMBL/GenBank/DDBJ databases">
        <authorList>
            <person name="Varghese N."/>
            <person name="Submissions S."/>
        </authorList>
    </citation>
    <scope>NUCLEOTIDE SEQUENCE [LARGE SCALE GENOMIC DNA]</scope>
    <source>
        <strain evidence="8">DSM 16990</strain>
    </source>
</reference>
<dbReference type="EMBL" id="FQUQ01000001">
    <property type="protein sequence ID" value="SHE55654.1"/>
    <property type="molecule type" value="Genomic_DNA"/>
</dbReference>
<dbReference type="InterPro" id="IPR039425">
    <property type="entry name" value="RNA_pol_sigma-70-like"/>
</dbReference>
<evidence type="ECO:0000313" key="8">
    <source>
        <dbReference type="Proteomes" id="UP000184287"/>
    </source>
</evidence>
<dbReference type="PANTHER" id="PTHR43133:SF45">
    <property type="entry name" value="RNA POLYMERASE ECF-TYPE SIGMA FACTOR"/>
    <property type="match status" value="1"/>
</dbReference>
<accession>A0A1M4UG69</accession>
<dbReference type="InterPro" id="IPR013249">
    <property type="entry name" value="RNA_pol_sigma70_r4_t2"/>
</dbReference>
<evidence type="ECO:0000259" key="5">
    <source>
        <dbReference type="Pfam" id="PF04542"/>
    </source>
</evidence>
<dbReference type="Pfam" id="PF08281">
    <property type="entry name" value="Sigma70_r4_2"/>
    <property type="match status" value="1"/>
</dbReference>
<proteinExistence type="inferred from homology"/>
<protein>
    <submittedName>
        <fullName evidence="7">RNA polymerase sigma-70 factor, ECF subfamily</fullName>
    </submittedName>
</protein>
<keyword evidence="4" id="KW-0804">Transcription</keyword>
<evidence type="ECO:0000256" key="4">
    <source>
        <dbReference type="ARBA" id="ARBA00023163"/>
    </source>
</evidence>
<dbReference type="InterPro" id="IPR014284">
    <property type="entry name" value="RNA_pol_sigma-70_dom"/>
</dbReference>
<dbReference type="Proteomes" id="UP000184287">
    <property type="component" value="Unassembled WGS sequence"/>
</dbReference>
<sequence length="161" mass="19038">MIPEQQFEEIYNENYHKVIGLCLGYVNGDEDIAKDLTQEVFIKVWENLKTFRNEASISTWIYRIAINTCFQQSRKKKFLPLTIDVPDEVGEEKFPTEKRYHNMYACINQLSEINKSIILLELQDIPQKEISNIIGISYEALRIRIHRIKNQLSKCVQNERL</sequence>
<keyword evidence="2" id="KW-0805">Transcription regulation</keyword>
<name>A0A1M4UG69_9SPHI</name>
<dbReference type="InterPro" id="IPR007627">
    <property type="entry name" value="RNA_pol_sigma70_r2"/>
</dbReference>
<dbReference type="OrthoDB" id="9780326at2"/>
<dbReference type="InterPro" id="IPR013325">
    <property type="entry name" value="RNA_pol_sigma_r2"/>
</dbReference>
<keyword evidence="3" id="KW-0731">Sigma factor</keyword>
<dbReference type="SUPFAM" id="SSF88946">
    <property type="entry name" value="Sigma2 domain of RNA polymerase sigma factors"/>
    <property type="match status" value="1"/>
</dbReference>
<evidence type="ECO:0000259" key="6">
    <source>
        <dbReference type="Pfam" id="PF08281"/>
    </source>
</evidence>
<dbReference type="NCBIfam" id="TIGR02937">
    <property type="entry name" value="sigma70-ECF"/>
    <property type="match status" value="1"/>
</dbReference>